<dbReference type="GeneID" id="92074073"/>
<gene>
    <name evidence="1" type="ORF">PG986_004789</name>
</gene>
<dbReference type="Proteomes" id="UP001391051">
    <property type="component" value="Unassembled WGS sequence"/>
</dbReference>
<dbReference type="EMBL" id="JAQQWE010000003">
    <property type="protein sequence ID" value="KAK7959935.1"/>
    <property type="molecule type" value="Genomic_DNA"/>
</dbReference>
<evidence type="ECO:0000313" key="1">
    <source>
        <dbReference type="EMBL" id="KAK7959935.1"/>
    </source>
</evidence>
<accession>A0ABR1QPC4</accession>
<comment type="caution">
    <text evidence="1">The sequence shown here is derived from an EMBL/GenBank/DDBJ whole genome shotgun (WGS) entry which is preliminary data.</text>
</comment>
<organism evidence="1 2">
    <name type="scientific">Apiospora aurea</name>
    <dbReference type="NCBI Taxonomy" id="335848"/>
    <lineage>
        <taxon>Eukaryota</taxon>
        <taxon>Fungi</taxon>
        <taxon>Dikarya</taxon>
        <taxon>Ascomycota</taxon>
        <taxon>Pezizomycotina</taxon>
        <taxon>Sordariomycetes</taxon>
        <taxon>Xylariomycetidae</taxon>
        <taxon>Amphisphaeriales</taxon>
        <taxon>Apiosporaceae</taxon>
        <taxon>Apiospora</taxon>
    </lineage>
</organism>
<sequence>MSESAPNAYLPWRKEDVPEETSAEFQGLLTLTSRSSFESKGYSWKDAPNPETWCAFGDEGTTALVGAYGDLIQFGTYTGCGQSGMFTADRRASDEPYWVTSRTKQLQDWAEGGDNFETHYGLQVYQVSSESTDGPRRILPPSERPELQWVNYRWPRFTASDKIEDNKSTVETTTQWVAHDGLILQQTQLRYSGQESIHLQCRLPSGDDALDIRDLDHVDAYYSLYVKYKQVFGPHRYSWVFVRELDPQEPRTTNESGQKGWEDSIAVVASIMQDGNLIQWKVPPEAPPASSQASTITAETPGQIWDITLEADCSTEIVIAYKMALVPKWQFHTWDSFIIPADAMDVSTILSGEIPCPDTLRLYDITRIDSSRAQPRSLPATPQDASEHIEFVVHRHLEHILSNCSIPLTPRTIRSGMPETTLPESREAQLTEGRLVPVALTCGDVSFHRVSGSSSL</sequence>
<dbReference type="RefSeq" id="XP_066703638.1">
    <property type="nucleotide sequence ID" value="XM_066841011.1"/>
</dbReference>
<evidence type="ECO:0000313" key="2">
    <source>
        <dbReference type="Proteomes" id="UP001391051"/>
    </source>
</evidence>
<name>A0ABR1QPC4_9PEZI</name>
<proteinExistence type="predicted"/>
<reference evidence="1 2" key="1">
    <citation type="submission" date="2023-01" db="EMBL/GenBank/DDBJ databases">
        <title>Analysis of 21 Apiospora genomes using comparative genomics revels a genus with tremendous synthesis potential of carbohydrate active enzymes and secondary metabolites.</title>
        <authorList>
            <person name="Sorensen T."/>
        </authorList>
    </citation>
    <scope>NUCLEOTIDE SEQUENCE [LARGE SCALE GENOMIC DNA]</scope>
    <source>
        <strain evidence="1 2">CBS 24483</strain>
    </source>
</reference>
<keyword evidence="2" id="KW-1185">Reference proteome</keyword>
<protein>
    <submittedName>
        <fullName evidence="1">Mg2+ transporter protein CorA-like/Zinc transport protein ZntB</fullName>
    </submittedName>
</protein>